<keyword evidence="4" id="KW-1133">Transmembrane helix</keyword>
<evidence type="ECO:0000256" key="1">
    <source>
        <dbReference type="ARBA" id="ARBA00004370"/>
    </source>
</evidence>
<dbReference type="PRINTS" id="PR00119">
    <property type="entry name" value="CATATPASE"/>
</dbReference>
<evidence type="ECO:0000256" key="3">
    <source>
        <dbReference type="ARBA" id="ARBA00022842"/>
    </source>
</evidence>
<keyword evidence="7" id="KW-1185">Reference proteome</keyword>
<dbReference type="Proteomes" id="UP001139068">
    <property type="component" value="Unassembled WGS sequence"/>
</dbReference>
<sequence>MTRPRLLQEEYPLVVETPFESHRRYSATIRDYDGARAVFVKGAPEQAIAMCATMLTDSGPVPLDADAAHAAAREPAARGLRVLAMAYRRLSAHAIHAHADGAEPAPGERADPDELVLLGVQAMMDPPRAGVRAAITACHQAGVLVAMITGDHSITARAIAAQLGILNDPHERVLTGTDLTHLDDEALRRLVEDVSVYARVSPNDKLRIVRALQDRGHVVAVTGDGDSDAPALRAASVGISMSQGATDVAREASDMVLSDDNL</sequence>
<dbReference type="PANTHER" id="PTHR24093">
    <property type="entry name" value="CATION TRANSPORTING ATPASE"/>
    <property type="match status" value="1"/>
</dbReference>
<dbReference type="PRINTS" id="PR00120">
    <property type="entry name" value="HATPASE"/>
</dbReference>
<dbReference type="NCBIfam" id="TIGR01494">
    <property type="entry name" value="ATPase_P-type"/>
    <property type="match status" value="1"/>
</dbReference>
<evidence type="ECO:0000256" key="2">
    <source>
        <dbReference type="ARBA" id="ARBA00022692"/>
    </source>
</evidence>
<comment type="subcellular location">
    <subcellularLocation>
        <location evidence="1">Membrane</location>
    </subcellularLocation>
</comment>
<keyword evidence="2" id="KW-0812">Transmembrane</keyword>
<dbReference type="InterPro" id="IPR023214">
    <property type="entry name" value="HAD_sf"/>
</dbReference>
<organism evidence="6 7">
    <name type="scientific">Candidatus Mycolicibacterium alkanivorans</name>
    <dbReference type="NCBI Taxonomy" id="2954114"/>
    <lineage>
        <taxon>Bacteria</taxon>
        <taxon>Bacillati</taxon>
        <taxon>Actinomycetota</taxon>
        <taxon>Actinomycetes</taxon>
        <taxon>Mycobacteriales</taxon>
        <taxon>Mycobacteriaceae</taxon>
        <taxon>Mycolicibacterium</taxon>
    </lineage>
</organism>
<gene>
    <name evidence="6" type="ORF">K9U37_08835</name>
</gene>
<proteinExistence type="predicted"/>
<dbReference type="PANTHER" id="PTHR24093:SF513">
    <property type="entry name" value="CATION-TRANSPORTING ATPASE I-RELATED"/>
    <property type="match status" value="1"/>
</dbReference>
<dbReference type="InterPro" id="IPR023299">
    <property type="entry name" value="ATPase_P-typ_cyto_dom_N"/>
</dbReference>
<reference evidence="6" key="1">
    <citation type="journal article" date="2022" name="ISME J.">
        <title>Identification of active gaseous-alkane degraders at natural gas seeps.</title>
        <authorList>
            <person name="Farhan Ul Haque M."/>
            <person name="Hernandez M."/>
            <person name="Crombie A.T."/>
            <person name="Murrell J.C."/>
        </authorList>
    </citation>
    <scope>NUCLEOTIDE SEQUENCE</scope>
    <source>
        <strain evidence="6">ANDR5</strain>
    </source>
</reference>
<keyword evidence="5" id="KW-0472">Membrane</keyword>
<name>A0ABS9YUU0_9MYCO</name>
<dbReference type="Gene3D" id="3.40.50.1000">
    <property type="entry name" value="HAD superfamily/HAD-like"/>
    <property type="match status" value="1"/>
</dbReference>
<dbReference type="InterPro" id="IPR001757">
    <property type="entry name" value="P_typ_ATPase"/>
</dbReference>
<dbReference type="InterPro" id="IPR036412">
    <property type="entry name" value="HAD-like_sf"/>
</dbReference>
<comment type="caution">
    <text evidence="6">The sequence shown here is derived from an EMBL/GenBank/DDBJ whole genome shotgun (WGS) entry which is preliminary data.</text>
</comment>
<dbReference type="Gene3D" id="3.40.1110.10">
    <property type="entry name" value="Calcium-transporting ATPase, cytoplasmic domain N"/>
    <property type="match status" value="1"/>
</dbReference>
<evidence type="ECO:0000313" key="6">
    <source>
        <dbReference type="EMBL" id="MCI4674997.1"/>
    </source>
</evidence>
<dbReference type="SUPFAM" id="SSF81660">
    <property type="entry name" value="Metal cation-transporting ATPase, ATP-binding domain N"/>
    <property type="match status" value="1"/>
</dbReference>
<dbReference type="SUPFAM" id="SSF56784">
    <property type="entry name" value="HAD-like"/>
    <property type="match status" value="1"/>
</dbReference>
<evidence type="ECO:0000256" key="4">
    <source>
        <dbReference type="ARBA" id="ARBA00022989"/>
    </source>
</evidence>
<accession>A0ABS9YUU0</accession>
<dbReference type="RefSeq" id="WP_243071363.1">
    <property type="nucleotide sequence ID" value="NZ_JAIVFL010000001.1"/>
</dbReference>
<dbReference type="EMBL" id="JAIVFL010000001">
    <property type="protein sequence ID" value="MCI4674997.1"/>
    <property type="molecule type" value="Genomic_DNA"/>
</dbReference>
<evidence type="ECO:0000256" key="5">
    <source>
        <dbReference type="ARBA" id="ARBA00023136"/>
    </source>
</evidence>
<evidence type="ECO:0000313" key="7">
    <source>
        <dbReference type="Proteomes" id="UP001139068"/>
    </source>
</evidence>
<keyword evidence="3" id="KW-0460">Magnesium</keyword>
<dbReference type="Pfam" id="PF13246">
    <property type="entry name" value="Cation_ATPase"/>
    <property type="match status" value="1"/>
</dbReference>
<protein>
    <submittedName>
        <fullName evidence="6">HAD-IC family P-type ATPase</fullName>
    </submittedName>
</protein>